<organism evidence="2 3">
    <name type="scientific">Papilio machaon</name>
    <name type="common">Old World swallowtail butterfly</name>
    <dbReference type="NCBI Taxonomy" id="76193"/>
    <lineage>
        <taxon>Eukaryota</taxon>
        <taxon>Metazoa</taxon>
        <taxon>Ecdysozoa</taxon>
        <taxon>Arthropoda</taxon>
        <taxon>Hexapoda</taxon>
        <taxon>Insecta</taxon>
        <taxon>Pterygota</taxon>
        <taxon>Neoptera</taxon>
        <taxon>Endopterygota</taxon>
        <taxon>Lepidoptera</taxon>
        <taxon>Glossata</taxon>
        <taxon>Ditrysia</taxon>
        <taxon>Papilionoidea</taxon>
        <taxon>Papilionidae</taxon>
        <taxon>Papilioninae</taxon>
        <taxon>Papilio</taxon>
    </lineage>
</organism>
<feature type="region of interest" description="Disordered" evidence="1">
    <location>
        <begin position="112"/>
        <end position="157"/>
    </location>
</feature>
<feature type="compositionally biased region" description="Polar residues" evidence="1">
    <location>
        <begin position="113"/>
        <end position="133"/>
    </location>
</feature>
<proteinExistence type="predicted"/>
<dbReference type="AlphaFoldDB" id="A0A0N0PDP8"/>
<dbReference type="InParanoid" id="A0A0N0PDP8"/>
<evidence type="ECO:0000256" key="1">
    <source>
        <dbReference type="SAM" id="MobiDB-lite"/>
    </source>
</evidence>
<sequence length="214" mass="25081">MNRRFILQNTCLLKFVFGITNRANVNTAFSQFPNHVDFQKVNTIILNDEEYTVLKPTVHLVTDYFKEFVLKRRNTIETNRIFMDKNGFRHFWKGMEIPPQSLRKADSSIIKVGTSNSTPKGETEVTKSLSETSPTDKENEDITDTTVKNTPRRSKRRTTNHFYKPILRQSQTGPVPYDYMPLGRNSRRDVIPPHPSDVNLNYERLYPARRKWLN</sequence>
<name>A0A0N0PDP8_PAPMA</name>
<evidence type="ECO:0000313" key="3">
    <source>
        <dbReference type="Proteomes" id="UP000053240"/>
    </source>
</evidence>
<accession>A0A0N0PDP8</accession>
<dbReference type="Proteomes" id="UP000053240">
    <property type="component" value="Unassembled WGS sequence"/>
</dbReference>
<reference evidence="2 3" key="1">
    <citation type="journal article" date="2015" name="Nat. Commun.">
        <title>Outbred genome sequencing and CRISPR/Cas9 gene editing in butterflies.</title>
        <authorList>
            <person name="Li X."/>
            <person name="Fan D."/>
            <person name="Zhang W."/>
            <person name="Liu G."/>
            <person name="Zhang L."/>
            <person name="Zhao L."/>
            <person name="Fang X."/>
            <person name="Chen L."/>
            <person name="Dong Y."/>
            <person name="Chen Y."/>
            <person name="Ding Y."/>
            <person name="Zhao R."/>
            <person name="Feng M."/>
            <person name="Zhu Y."/>
            <person name="Feng Y."/>
            <person name="Jiang X."/>
            <person name="Zhu D."/>
            <person name="Xiang H."/>
            <person name="Feng X."/>
            <person name="Li S."/>
            <person name="Wang J."/>
            <person name="Zhang G."/>
            <person name="Kronforst M.R."/>
            <person name="Wang W."/>
        </authorList>
    </citation>
    <scope>NUCLEOTIDE SEQUENCE [LARGE SCALE GENOMIC DNA]</scope>
    <source>
        <strain evidence="2">Ya'a_city_454_Pm</strain>
        <tissue evidence="2">Whole body</tissue>
    </source>
</reference>
<dbReference type="EMBL" id="KQ460254">
    <property type="protein sequence ID" value="KPJ16349.1"/>
    <property type="molecule type" value="Genomic_DNA"/>
</dbReference>
<protein>
    <submittedName>
        <fullName evidence="2">Uncharacterized protein</fullName>
    </submittedName>
</protein>
<keyword evidence="3" id="KW-1185">Reference proteome</keyword>
<evidence type="ECO:0000313" key="2">
    <source>
        <dbReference type="EMBL" id="KPJ16349.1"/>
    </source>
</evidence>
<gene>
    <name evidence="2" type="ORF">RR48_04614</name>
</gene>